<dbReference type="RefSeq" id="WP_139107859.1">
    <property type="nucleotide sequence ID" value="NZ_MAQA01000038.1"/>
</dbReference>
<dbReference type="Proteomes" id="UP000076447">
    <property type="component" value="Unassembled WGS sequence"/>
</dbReference>
<organism evidence="1 3">
    <name type="scientific">Oerskovia enterophila</name>
    <dbReference type="NCBI Taxonomy" id="43678"/>
    <lineage>
        <taxon>Bacteria</taxon>
        <taxon>Bacillati</taxon>
        <taxon>Actinomycetota</taxon>
        <taxon>Actinomycetes</taxon>
        <taxon>Micrococcales</taxon>
        <taxon>Cellulomonadaceae</taxon>
        <taxon>Oerskovia</taxon>
    </lineage>
</organism>
<evidence type="ECO:0000313" key="1">
    <source>
        <dbReference type="EMBL" id="KZM33409.1"/>
    </source>
</evidence>
<reference evidence="1 3" key="1">
    <citation type="submission" date="2016-01" db="EMBL/GenBank/DDBJ databases">
        <title>Genome sequence of Oerskovia enterophila VJag, an agar and cellulose degrading bacterium.</title>
        <authorList>
            <person name="Poehlein A."/>
            <person name="Jag V."/>
            <person name="Bengelsdorf F."/>
            <person name="Duerre P."/>
            <person name="Daniel R."/>
        </authorList>
    </citation>
    <scope>NUCLEOTIDE SEQUENCE [LARGE SCALE GENOMIC DNA]</scope>
    <source>
        <strain evidence="1 3">VJag</strain>
    </source>
</reference>
<keyword evidence="4" id="KW-1185">Reference proteome</keyword>
<name>A0A163PQV0_9CELL</name>
<gene>
    <name evidence="2" type="ORF">OERS_29290</name>
    <name evidence="1" type="ORF">OJAG_37270</name>
</gene>
<accession>A0A163PQV0</accession>
<dbReference type="EMBL" id="MAQA01000038">
    <property type="protein sequence ID" value="OCI30363.1"/>
    <property type="molecule type" value="Genomic_DNA"/>
</dbReference>
<dbReference type="STRING" id="43678.OJAG_37270"/>
<evidence type="ECO:0000313" key="3">
    <source>
        <dbReference type="Proteomes" id="UP000076447"/>
    </source>
</evidence>
<dbReference type="Proteomes" id="UP000093412">
    <property type="component" value="Unassembled WGS sequence"/>
</dbReference>
<reference evidence="2 4" key="2">
    <citation type="submission" date="2016-06" db="EMBL/GenBank/DDBJ databases">
        <title>Genome sequence of Oerskovia enterophila DSM 43852.</title>
        <authorList>
            <person name="Poehlein A."/>
            <person name="Jag V."/>
            <person name="Bengelsdorf F.R."/>
            <person name="Daniel R."/>
            <person name="Duerre P."/>
        </authorList>
    </citation>
    <scope>NUCLEOTIDE SEQUENCE [LARGE SCALE GENOMIC DNA]</scope>
    <source>
        <strain evidence="2 4">DSM 43852</strain>
    </source>
</reference>
<sequence>MSTATGRSVGPTSEFSLFFHIKPGQSEPLRAALDDLQQTPGYLPGDYGMAIKTIHEARFVLFDDDTRLAFITSFDGPWDAYMDDFFNSGPTLALFDLIFRHTEGYNGLPDLATEKAFILGAQERAAAYARNYPGTVKEILKAQRVNAAFQKVLDHPDAAAALQHPALQPLLDEAGD</sequence>
<proteinExistence type="predicted"/>
<comment type="caution">
    <text evidence="1">The sequence shown here is derived from an EMBL/GenBank/DDBJ whole genome shotgun (WGS) entry which is preliminary data.</text>
</comment>
<evidence type="ECO:0000313" key="4">
    <source>
        <dbReference type="Proteomes" id="UP000093412"/>
    </source>
</evidence>
<protein>
    <submittedName>
        <fullName evidence="1">Uncharacterized protein</fullName>
    </submittedName>
</protein>
<dbReference type="AlphaFoldDB" id="A0A163PQV0"/>
<evidence type="ECO:0000313" key="2">
    <source>
        <dbReference type="EMBL" id="OCI30363.1"/>
    </source>
</evidence>
<dbReference type="PATRIC" id="fig|43678.3.peg.3894"/>
<dbReference type="EMBL" id="LRIE01000085">
    <property type="protein sequence ID" value="KZM33409.1"/>
    <property type="molecule type" value="Genomic_DNA"/>
</dbReference>